<evidence type="ECO:0000313" key="3">
    <source>
        <dbReference type="EMBL" id="TNV82448.1"/>
    </source>
</evidence>
<dbReference type="Gene3D" id="3.10.120.10">
    <property type="entry name" value="Cytochrome b5-like heme/steroid binding domain"/>
    <property type="match status" value="1"/>
</dbReference>
<dbReference type="Proteomes" id="UP000785679">
    <property type="component" value="Unassembled WGS sequence"/>
</dbReference>
<dbReference type="PANTHER" id="PTHR10281">
    <property type="entry name" value="MEMBRANE-ASSOCIATED PROGESTERONE RECEPTOR COMPONENT-RELATED"/>
    <property type="match status" value="1"/>
</dbReference>
<dbReference type="InterPro" id="IPR050577">
    <property type="entry name" value="MAPR/NEUFC/NENF-like"/>
</dbReference>
<feature type="domain" description="Cytochrome b5 heme-binding" evidence="2">
    <location>
        <begin position="33"/>
        <end position="129"/>
    </location>
</feature>
<dbReference type="GO" id="GO:0016020">
    <property type="term" value="C:membrane"/>
    <property type="evidence" value="ECO:0007669"/>
    <property type="project" value="TreeGrafter"/>
</dbReference>
<dbReference type="EMBL" id="RRYP01004943">
    <property type="protein sequence ID" value="TNV82448.1"/>
    <property type="molecule type" value="Genomic_DNA"/>
</dbReference>
<dbReference type="SMART" id="SM01117">
    <property type="entry name" value="Cyt-b5"/>
    <property type="match status" value="1"/>
</dbReference>
<evidence type="ECO:0000256" key="1">
    <source>
        <dbReference type="ARBA" id="ARBA00038357"/>
    </source>
</evidence>
<dbReference type="Pfam" id="PF00173">
    <property type="entry name" value="Cyt-b5"/>
    <property type="match status" value="1"/>
</dbReference>
<comment type="similarity">
    <text evidence="1">Belongs to the cytochrome b5 family. MAPR subfamily.</text>
</comment>
<proteinExistence type="inferred from homology"/>
<name>A0A8J8NVT5_HALGN</name>
<evidence type="ECO:0000313" key="4">
    <source>
        <dbReference type="Proteomes" id="UP000785679"/>
    </source>
</evidence>
<sequence>MKARGLTPEQLLKEADAPAKLPTQEEIQELTPYSVEELAKHKTGAKLLVGIKGLVFDVSGKDVYMAGGGYQVFVGKDASCALAKMNFNDDLMDPSKNHWKNSLNEKEMKILNDWVEYYAKRYKIVGRIVYEEGIDSKKDQ</sequence>
<dbReference type="GO" id="GO:0012505">
    <property type="term" value="C:endomembrane system"/>
    <property type="evidence" value="ECO:0007669"/>
    <property type="project" value="TreeGrafter"/>
</dbReference>
<dbReference type="InterPro" id="IPR036400">
    <property type="entry name" value="Cyt_B5-like_heme/steroid_sf"/>
</dbReference>
<reference evidence="3" key="1">
    <citation type="submission" date="2019-06" db="EMBL/GenBank/DDBJ databases">
        <authorList>
            <person name="Zheng W."/>
        </authorList>
    </citation>
    <scope>NUCLEOTIDE SEQUENCE</scope>
    <source>
        <strain evidence="3">QDHG01</strain>
    </source>
</reference>
<evidence type="ECO:0000259" key="2">
    <source>
        <dbReference type="SMART" id="SM01117"/>
    </source>
</evidence>
<dbReference type="OrthoDB" id="308934at2759"/>
<comment type="caution">
    <text evidence="3">The sequence shown here is derived from an EMBL/GenBank/DDBJ whole genome shotgun (WGS) entry which is preliminary data.</text>
</comment>
<organism evidence="3 4">
    <name type="scientific">Halteria grandinella</name>
    <dbReference type="NCBI Taxonomy" id="5974"/>
    <lineage>
        <taxon>Eukaryota</taxon>
        <taxon>Sar</taxon>
        <taxon>Alveolata</taxon>
        <taxon>Ciliophora</taxon>
        <taxon>Intramacronucleata</taxon>
        <taxon>Spirotrichea</taxon>
        <taxon>Stichotrichia</taxon>
        <taxon>Sporadotrichida</taxon>
        <taxon>Halteriidae</taxon>
        <taxon>Halteria</taxon>
    </lineage>
</organism>
<dbReference type="SUPFAM" id="SSF55856">
    <property type="entry name" value="Cytochrome b5-like heme/steroid binding domain"/>
    <property type="match status" value="1"/>
</dbReference>
<accession>A0A8J8NVT5</accession>
<dbReference type="AlphaFoldDB" id="A0A8J8NVT5"/>
<dbReference type="InterPro" id="IPR001199">
    <property type="entry name" value="Cyt_B5-like_heme/steroid-bd"/>
</dbReference>
<keyword evidence="4" id="KW-1185">Reference proteome</keyword>
<dbReference type="PANTHER" id="PTHR10281:SF76">
    <property type="entry name" value="CALCUTTA CUP-RELATED"/>
    <property type="match status" value="1"/>
</dbReference>
<protein>
    <recommendedName>
        <fullName evidence="2">Cytochrome b5 heme-binding domain-containing protein</fullName>
    </recommendedName>
</protein>
<gene>
    <name evidence="3" type="ORF">FGO68_gene4123</name>
</gene>